<proteinExistence type="predicted"/>
<comment type="caution">
    <text evidence="2">The sequence shown here is derived from an EMBL/GenBank/DDBJ whole genome shotgun (WGS) entry which is preliminary data.</text>
</comment>
<gene>
    <name evidence="2" type="ORF">OUZ56_012372</name>
</gene>
<evidence type="ECO:0000313" key="3">
    <source>
        <dbReference type="Proteomes" id="UP001234178"/>
    </source>
</evidence>
<feature type="domain" description="DUF6570" evidence="1">
    <location>
        <begin position="73"/>
        <end position="199"/>
    </location>
</feature>
<dbReference type="Proteomes" id="UP001234178">
    <property type="component" value="Unassembled WGS sequence"/>
</dbReference>
<dbReference type="Pfam" id="PF20209">
    <property type="entry name" value="DUF6570"/>
    <property type="match status" value="1"/>
</dbReference>
<organism evidence="2 3">
    <name type="scientific">Daphnia magna</name>
    <dbReference type="NCBI Taxonomy" id="35525"/>
    <lineage>
        <taxon>Eukaryota</taxon>
        <taxon>Metazoa</taxon>
        <taxon>Ecdysozoa</taxon>
        <taxon>Arthropoda</taxon>
        <taxon>Crustacea</taxon>
        <taxon>Branchiopoda</taxon>
        <taxon>Diplostraca</taxon>
        <taxon>Cladocera</taxon>
        <taxon>Anomopoda</taxon>
        <taxon>Daphniidae</taxon>
        <taxon>Daphnia</taxon>
    </lineage>
</organism>
<sequence length="310" mass="34883">MSYQRRLSKKEDGALIPEMLHGLLHVDVGRKFSKSTPKEIGPNRVLVDVGKSGGLLAKNAEVSTAEECCHDTPHRKLLVARCRIYMNILKLVGPSAFERQAGKKGHVFAFAQHGALEGSYVEEVAAGVTMSAFLPEVRDLHQYLSVSFLGSRLQWEALLTYYGSKVEELQELQVRADVVYPWMQMLKKLNPWYRNVSVADTPDIGMKIKRVTQELLAHATCLDDPIVQRIDQLTVLKSTVTDDENESVADVVEDENRSYLPLQSSVVLKRHCALQDQGDNSPRIFQNLLLPSMMPHLKSGNQVQTKRFQD</sequence>
<protein>
    <recommendedName>
        <fullName evidence="1">DUF6570 domain-containing protein</fullName>
    </recommendedName>
</protein>
<evidence type="ECO:0000259" key="1">
    <source>
        <dbReference type="Pfam" id="PF20209"/>
    </source>
</evidence>
<name>A0ABQ9Z2T3_9CRUS</name>
<reference evidence="2 3" key="1">
    <citation type="journal article" date="2023" name="Nucleic Acids Res.">
        <title>The hologenome of Daphnia magna reveals possible DNA methylation and microbiome-mediated evolution of the host genome.</title>
        <authorList>
            <person name="Chaturvedi A."/>
            <person name="Li X."/>
            <person name="Dhandapani V."/>
            <person name="Marshall H."/>
            <person name="Kissane S."/>
            <person name="Cuenca-Cambronero M."/>
            <person name="Asole G."/>
            <person name="Calvet F."/>
            <person name="Ruiz-Romero M."/>
            <person name="Marangio P."/>
            <person name="Guigo R."/>
            <person name="Rago D."/>
            <person name="Mirbahai L."/>
            <person name="Eastwood N."/>
            <person name="Colbourne J.K."/>
            <person name="Zhou J."/>
            <person name="Mallon E."/>
            <person name="Orsini L."/>
        </authorList>
    </citation>
    <scope>NUCLEOTIDE SEQUENCE [LARGE SCALE GENOMIC DNA]</scope>
    <source>
        <strain evidence="2">LRV0_1</strain>
    </source>
</reference>
<evidence type="ECO:0000313" key="2">
    <source>
        <dbReference type="EMBL" id="KAK4007212.1"/>
    </source>
</evidence>
<keyword evidence="3" id="KW-1185">Reference proteome</keyword>
<dbReference type="InterPro" id="IPR046700">
    <property type="entry name" value="DUF6570"/>
</dbReference>
<accession>A0ABQ9Z2T3</accession>
<dbReference type="EMBL" id="JAOYFB010000002">
    <property type="protein sequence ID" value="KAK4007212.1"/>
    <property type="molecule type" value="Genomic_DNA"/>
</dbReference>